<dbReference type="AlphaFoldDB" id="A0A495EA82"/>
<dbReference type="GO" id="GO:0009240">
    <property type="term" value="P:isopentenyl diphosphate biosynthetic process"/>
    <property type="evidence" value="ECO:0007669"/>
    <property type="project" value="TreeGrafter"/>
</dbReference>
<dbReference type="PROSITE" id="PS51462">
    <property type="entry name" value="NUDIX"/>
    <property type="match status" value="1"/>
</dbReference>
<name>A0A495EA82_9FLAO</name>
<dbReference type="RefSeq" id="WP_121067552.1">
    <property type="nucleotide sequence ID" value="NZ_RBIQ01000008.1"/>
</dbReference>
<accession>A0A495EA82</accession>
<dbReference type="InterPro" id="IPR000086">
    <property type="entry name" value="NUDIX_hydrolase_dom"/>
</dbReference>
<dbReference type="Gene3D" id="3.90.79.10">
    <property type="entry name" value="Nucleoside Triphosphate Pyrophosphohydrolase"/>
    <property type="match status" value="1"/>
</dbReference>
<dbReference type="InterPro" id="IPR015797">
    <property type="entry name" value="NUDIX_hydrolase-like_dom_sf"/>
</dbReference>
<evidence type="ECO:0000313" key="3">
    <source>
        <dbReference type="Proteomes" id="UP000269412"/>
    </source>
</evidence>
<protein>
    <submittedName>
        <fullName evidence="2">NUDIX domain-containing protein</fullName>
    </submittedName>
</protein>
<evidence type="ECO:0000259" key="1">
    <source>
        <dbReference type="PROSITE" id="PS51462"/>
    </source>
</evidence>
<dbReference type="PANTHER" id="PTHR10885:SF20">
    <property type="entry name" value="NUDIX HYDROLASE DOMAIN-CONTAINING PROTEIN"/>
    <property type="match status" value="1"/>
</dbReference>
<dbReference type="SUPFAM" id="SSF55811">
    <property type="entry name" value="Nudix"/>
    <property type="match status" value="1"/>
</dbReference>
<comment type="caution">
    <text evidence="2">The sequence shown here is derived from an EMBL/GenBank/DDBJ whole genome shotgun (WGS) entry which is preliminary data.</text>
</comment>
<dbReference type="EMBL" id="RBIQ01000008">
    <property type="protein sequence ID" value="RKR13423.1"/>
    <property type="molecule type" value="Genomic_DNA"/>
</dbReference>
<dbReference type="Pfam" id="PF00293">
    <property type="entry name" value="NUDIX"/>
    <property type="match status" value="1"/>
</dbReference>
<organism evidence="2 3">
    <name type="scientific">Maribacter vaceletii</name>
    <dbReference type="NCBI Taxonomy" id="1206816"/>
    <lineage>
        <taxon>Bacteria</taxon>
        <taxon>Pseudomonadati</taxon>
        <taxon>Bacteroidota</taxon>
        <taxon>Flavobacteriia</taxon>
        <taxon>Flavobacteriales</taxon>
        <taxon>Flavobacteriaceae</taxon>
        <taxon>Maribacter</taxon>
    </lineage>
</organism>
<dbReference type="GO" id="GO:0005737">
    <property type="term" value="C:cytoplasm"/>
    <property type="evidence" value="ECO:0007669"/>
    <property type="project" value="TreeGrafter"/>
</dbReference>
<evidence type="ECO:0000313" key="2">
    <source>
        <dbReference type="EMBL" id="RKR13423.1"/>
    </source>
</evidence>
<dbReference type="Proteomes" id="UP000269412">
    <property type="component" value="Unassembled WGS sequence"/>
</dbReference>
<keyword evidence="3" id="KW-1185">Reference proteome</keyword>
<dbReference type="PANTHER" id="PTHR10885">
    <property type="entry name" value="ISOPENTENYL-DIPHOSPHATE DELTA-ISOMERASE"/>
    <property type="match status" value="1"/>
</dbReference>
<dbReference type="OrthoDB" id="9786032at2"/>
<reference evidence="2 3" key="1">
    <citation type="submission" date="2018-10" db="EMBL/GenBank/DDBJ databases">
        <title>Genomic Encyclopedia of Archaeal and Bacterial Type Strains, Phase II (KMG-II): from individual species to whole genera.</title>
        <authorList>
            <person name="Goeker M."/>
        </authorList>
    </citation>
    <scope>NUCLEOTIDE SEQUENCE [LARGE SCALE GENOMIC DNA]</scope>
    <source>
        <strain evidence="2 3">DSM 25230</strain>
    </source>
</reference>
<dbReference type="CDD" id="cd04692">
    <property type="entry name" value="NUDIX_Hydrolase"/>
    <property type="match status" value="1"/>
</dbReference>
<gene>
    <name evidence="2" type="ORF">CLV91_2142</name>
</gene>
<proteinExistence type="predicted"/>
<sequence>MDELIDILDSDGHLTEQTEMKSVAHREGLFHQTVHIWFYTKTGDILLQQRGKNKATFPLLWDVSVAGHIGAGESIEISALREIEEEIGLQISKQELQKIGVFKSIHKHSKTLIDCEFHHTFITELKVPLHSLKKQESEVENLKLIAINQLKRELKGKEKNSYVPHKASYYEAILKKIKH</sequence>
<dbReference type="GO" id="GO:0004452">
    <property type="term" value="F:isopentenyl-diphosphate delta-isomerase activity"/>
    <property type="evidence" value="ECO:0007669"/>
    <property type="project" value="TreeGrafter"/>
</dbReference>
<feature type="domain" description="Nudix hydrolase" evidence="1">
    <location>
        <begin position="29"/>
        <end position="175"/>
    </location>
</feature>